<evidence type="ECO:0000256" key="7">
    <source>
        <dbReference type="PIRSR" id="PIRSR600821-52"/>
    </source>
</evidence>
<dbReference type="EMBL" id="FTOD01000011">
    <property type="protein sequence ID" value="SIT05693.1"/>
    <property type="molecule type" value="Genomic_DNA"/>
</dbReference>
<feature type="active site" description="Proton acceptor; specific for D-alanine" evidence="5">
    <location>
        <position position="42"/>
    </location>
</feature>
<dbReference type="RefSeq" id="WP_076525976.1">
    <property type="nucleotide sequence ID" value="NZ_CP048103.1"/>
</dbReference>
<accession>A0A1N7P512</accession>
<evidence type="ECO:0000256" key="2">
    <source>
        <dbReference type="ARBA" id="ARBA00001933"/>
    </source>
</evidence>
<dbReference type="HAMAP" id="MF_01201">
    <property type="entry name" value="Ala_racemase"/>
    <property type="match status" value="1"/>
</dbReference>
<proteinExistence type="inferred from homology"/>
<comment type="function">
    <text evidence="5">Catalyzes the interconversion of L-alanine and D-alanine. May also act on other amino acids.</text>
</comment>
<dbReference type="GO" id="GO:0005829">
    <property type="term" value="C:cytosol"/>
    <property type="evidence" value="ECO:0007669"/>
    <property type="project" value="TreeGrafter"/>
</dbReference>
<evidence type="ECO:0000259" key="8">
    <source>
        <dbReference type="SMART" id="SM01005"/>
    </source>
</evidence>
<keyword evidence="4 5" id="KW-0413">Isomerase</keyword>
<keyword evidence="10" id="KW-1185">Reference proteome</keyword>
<comment type="similarity">
    <text evidence="5">Belongs to the alanine racemase family.</text>
</comment>
<dbReference type="PANTHER" id="PTHR30511:SF0">
    <property type="entry name" value="ALANINE RACEMASE, CATABOLIC-RELATED"/>
    <property type="match status" value="1"/>
</dbReference>
<evidence type="ECO:0000313" key="10">
    <source>
        <dbReference type="Proteomes" id="UP000186795"/>
    </source>
</evidence>
<dbReference type="Proteomes" id="UP000186795">
    <property type="component" value="Unassembled WGS sequence"/>
</dbReference>
<dbReference type="InterPro" id="IPR001608">
    <property type="entry name" value="Ala_racemase_N"/>
</dbReference>
<dbReference type="GO" id="GO:0030170">
    <property type="term" value="F:pyridoxal phosphate binding"/>
    <property type="evidence" value="ECO:0007669"/>
    <property type="project" value="UniProtKB-UniRule"/>
</dbReference>
<protein>
    <recommendedName>
        <fullName evidence="5">Alanine racemase</fullName>
        <ecNumber evidence="5">5.1.1.1</ecNumber>
    </recommendedName>
</protein>
<dbReference type="GO" id="GO:0009252">
    <property type="term" value="P:peptidoglycan biosynthetic process"/>
    <property type="evidence" value="ECO:0007669"/>
    <property type="project" value="TreeGrafter"/>
</dbReference>
<dbReference type="InterPro" id="IPR029066">
    <property type="entry name" value="PLP-binding_barrel"/>
</dbReference>
<evidence type="ECO:0000256" key="1">
    <source>
        <dbReference type="ARBA" id="ARBA00000316"/>
    </source>
</evidence>
<dbReference type="FunFam" id="3.20.20.10:FF:000002">
    <property type="entry name" value="Alanine racemase"/>
    <property type="match status" value="1"/>
</dbReference>
<dbReference type="CDD" id="cd00430">
    <property type="entry name" value="PLPDE_III_AR"/>
    <property type="match status" value="1"/>
</dbReference>
<dbReference type="InterPro" id="IPR020622">
    <property type="entry name" value="Ala_racemase_pyridoxalP-BS"/>
</dbReference>
<evidence type="ECO:0000256" key="3">
    <source>
        <dbReference type="ARBA" id="ARBA00022898"/>
    </source>
</evidence>
<dbReference type="SUPFAM" id="SSF50621">
    <property type="entry name" value="Alanine racemase C-terminal domain-like"/>
    <property type="match status" value="1"/>
</dbReference>
<comment type="catalytic activity">
    <reaction evidence="1 5">
        <text>L-alanine = D-alanine</text>
        <dbReference type="Rhea" id="RHEA:20249"/>
        <dbReference type="ChEBI" id="CHEBI:57416"/>
        <dbReference type="ChEBI" id="CHEBI:57972"/>
        <dbReference type="EC" id="5.1.1.1"/>
    </reaction>
</comment>
<dbReference type="SUPFAM" id="SSF51419">
    <property type="entry name" value="PLP-binding barrel"/>
    <property type="match status" value="1"/>
</dbReference>
<dbReference type="InterPro" id="IPR011079">
    <property type="entry name" value="Ala_racemase_C"/>
</dbReference>
<feature type="active site" description="Proton acceptor; specific for L-alanine" evidence="5">
    <location>
        <position position="270"/>
    </location>
</feature>
<feature type="modified residue" description="N6-(pyridoxal phosphate)lysine" evidence="5 6">
    <location>
        <position position="42"/>
    </location>
</feature>
<dbReference type="GO" id="GO:0030632">
    <property type="term" value="P:D-alanine biosynthetic process"/>
    <property type="evidence" value="ECO:0007669"/>
    <property type="project" value="UniProtKB-UniRule"/>
</dbReference>
<name>A0A1N7P512_9BACL</name>
<dbReference type="GO" id="GO:0008784">
    <property type="term" value="F:alanine racemase activity"/>
    <property type="evidence" value="ECO:0007669"/>
    <property type="project" value="UniProtKB-UniRule"/>
</dbReference>
<evidence type="ECO:0000313" key="9">
    <source>
        <dbReference type="EMBL" id="SIT05693.1"/>
    </source>
</evidence>
<feature type="binding site" evidence="5 7">
    <location>
        <position position="318"/>
    </location>
    <ligand>
        <name>substrate</name>
    </ligand>
</feature>
<dbReference type="AlphaFoldDB" id="A0A1N7P512"/>
<dbReference type="NCBIfam" id="TIGR00492">
    <property type="entry name" value="alr"/>
    <property type="match status" value="1"/>
</dbReference>
<dbReference type="InterPro" id="IPR000821">
    <property type="entry name" value="Ala_racemase"/>
</dbReference>
<dbReference type="PRINTS" id="PR00992">
    <property type="entry name" value="ALARACEMASE"/>
</dbReference>
<dbReference type="OrthoDB" id="9813814at2"/>
<dbReference type="FunFam" id="2.40.37.10:FF:000006">
    <property type="entry name" value="Alanine racemase"/>
    <property type="match status" value="1"/>
</dbReference>
<keyword evidence="3 5" id="KW-0663">Pyridoxal phosphate</keyword>
<evidence type="ECO:0000256" key="5">
    <source>
        <dbReference type="HAMAP-Rule" id="MF_01201"/>
    </source>
</evidence>
<dbReference type="EC" id="5.1.1.1" evidence="5"/>
<feature type="binding site" evidence="5 7">
    <location>
        <position position="140"/>
    </location>
    <ligand>
        <name>substrate</name>
    </ligand>
</feature>
<dbReference type="InterPro" id="IPR009006">
    <property type="entry name" value="Ala_racemase/Decarboxylase_C"/>
</dbReference>
<dbReference type="Pfam" id="PF00842">
    <property type="entry name" value="Ala_racemase_C"/>
    <property type="match status" value="1"/>
</dbReference>
<comment type="pathway">
    <text evidence="5">Amino-acid biosynthesis; D-alanine biosynthesis; D-alanine from L-alanine: step 1/1.</text>
</comment>
<dbReference type="UniPathway" id="UPA00042">
    <property type="reaction ID" value="UER00497"/>
</dbReference>
<dbReference type="Pfam" id="PF01168">
    <property type="entry name" value="Ala_racemase_N"/>
    <property type="match status" value="1"/>
</dbReference>
<feature type="domain" description="Alanine racemase C-terminal" evidence="8">
    <location>
        <begin position="249"/>
        <end position="377"/>
    </location>
</feature>
<dbReference type="PROSITE" id="PS00395">
    <property type="entry name" value="ALANINE_RACEMASE"/>
    <property type="match status" value="1"/>
</dbReference>
<evidence type="ECO:0000256" key="4">
    <source>
        <dbReference type="ARBA" id="ARBA00023235"/>
    </source>
</evidence>
<gene>
    <name evidence="9" type="ORF">SAMN05421790_11172</name>
</gene>
<comment type="cofactor">
    <cofactor evidence="2 5 6">
        <name>pyridoxal 5'-phosphate</name>
        <dbReference type="ChEBI" id="CHEBI:597326"/>
    </cofactor>
</comment>
<dbReference type="Gene3D" id="2.40.37.10">
    <property type="entry name" value="Lyase, Ornithine Decarboxylase, Chain A, domain 1"/>
    <property type="match status" value="1"/>
</dbReference>
<dbReference type="PANTHER" id="PTHR30511">
    <property type="entry name" value="ALANINE RACEMASE"/>
    <property type="match status" value="1"/>
</dbReference>
<dbReference type="Gene3D" id="3.20.20.10">
    <property type="entry name" value="Alanine racemase"/>
    <property type="match status" value="1"/>
</dbReference>
<sequence length="414" mass="45161">MEKSNRYFRDTVALIDLDAITHNVSQFRRRLPAGCRLMAAVKANAYGHGSVPVSRAALAAGATDLAVAFLDEALELRAGGITAPILVLGHIPDRGIEPALKAGITLTVFDEAGVEKIAEVAARTGRRARLHIKVDTGMGRIGLWEDAAVPFAERWARDPRVTVEGLFTHFATADEMDKSYAVEQHGRFLRVLQQLQDRGIRIPVVHCANSAAAIDLPEWSHGMIRLGISMYGYYPSAQVSRVRVRLRPALTLKTRIVHLKRPPAGTGISYGKTAMVSGNQWIATLPIGYADGYSRQLSNRGAALVRGRRVPVIGRVCMDQTMLDVTSAMPVKVGDEVVLYGKQGNEEIHVDEVADLLGTISYEITCMLGHRVPRLYLRSGRVTEVNNPLGQAPASTGGGRMPRGKEFWGEGRIN</sequence>
<dbReference type="SMART" id="SM01005">
    <property type="entry name" value="Ala_racemase_C"/>
    <property type="match status" value="1"/>
</dbReference>
<evidence type="ECO:0000256" key="6">
    <source>
        <dbReference type="PIRSR" id="PIRSR600821-50"/>
    </source>
</evidence>
<reference evidence="10" key="1">
    <citation type="submission" date="2017-01" db="EMBL/GenBank/DDBJ databases">
        <authorList>
            <person name="Varghese N."/>
            <person name="Submissions S."/>
        </authorList>
    </citation>
    <scope>NUCLEOTIDE SEQUENCE [LARGE SCALE GENOMIC DNA]</scope>
    <source>
        <strain evidence="10">DSM 45196</strain>
    </source>
</reference>
<organism evidence="9 10">
    <name type="scientific">Kroppenstedtia eburnea</name>
    <dbReference type="NCBI Taxonomy" id="714067"/>
    <lineage>
        <taxon>Bacteria</taxon>
        <taxon>Bacillati</taxon>
        <taxon>Bacillota</taxon>
        <taxon>Bacilli</taxon>
        <taxon>Bacillales</taxon>
        <taxon>Thermoactinomycetaceae</taxon>
        <taxon>Kroppenstedtia</taxon>
    </lineage>
</organism>